<dbReference type="InterPro" id="IPR026797">
    <property type="entry name" value="HAUS_6"/>
</dbReference>
<dbReference type="InterPro" id="IPR028163">
    <property type="entry name" value="HAUS_6_N"/>
</dbReference>
<dbReference type="Gramene" id="EFJ38301">
    <property type="protein sequence ID" value="EFJ38301"/>
    <property type="gene ID" value="SELMODRAFT_437244"/>
</dbReference>
<dbReference type="GO" id="GO:1990498">
    <property type="term" value="C:mitotic spindle microtubule"/>
    <property type="evidence" value="ECO:0000318"/>
    <property type="project" value="GO_Central"/>
</dbReference>
<gene>
    <name evidence="4" type="ORF">SELMODRAFT_437244</name>
</gene>
<feature type="compositionally biased region" description="Basic and acidic residues" evidence="2">
    <location>
        <begin position="322"/>
        <end position="339"/>
    </location>
</feature>
<dbReference type="HOGENOM" id="CLU_023157_0_0_1"/>
<feature type="compositionally biased region" description="Polar residues" evidence="2">
    <location>
        <begin position="310"/>
        <end position="321"/>
    </location>
</feature>
<dbReference type="FunCoup" id="D8QPL6">
    <property type="interactions" value="2671"/>
</dbReference>
<evidence type="ECO:0000256" key="1">
    <source>
        <dbReference type="SAM" id="Coils"/>
    </source>
</evidence>
<dbReference type="Proteomes" id="UP000001514">
    <property type="component" value="Unassembled WGS sequence"/>
</dbReference>
<evidence type="ECO:0000313" key="5">
    <source>
        <dbReference type="Proteomes" id="UP000001514"/>
    </source>
</evidence>
<dbReference type="AlphaFoldDB" id="D8QPL6"/>
<dbReference type="KEGG" id="smo:SELMODRAFT_437244"/>
<proteinExistence type="predicted"/>
<feature type="coiled-coil region" evidence="1">
    <location>
        <begin position="397"/>
        <end position="431"/>
    </location>
</feature>
<dbReference type="PANTHER" id="PTHR16151">
    <property type="entry name" value="HAUS AUGMIN-LIKE COMPLEX SUBUNIT 6"/>
    <property type="match status" value="1"/>
</dbReference>
<evidence type="ECO:0000256" key="2">
    <source>
        <dbReference type="SAM" id="MobiDB-lite"/>
    </source>
</evidence>
<dbReference type="GO" id="GO:0070652">
    <property type="term" value="C:HAUS complex"/>
    <property type="evidence" value="ECO:0007669"/>
    <property type="project" value="InterPro"/>
</dbReference>
<dbReference type="GO" id="GO:0008017">
    <property type="term" value="F:microtubule binding"/>
    <property type="evidence" value="ECO:0000318"/>
    <property type="project" value="GO_Central"/>
</dbReference>
<name>D8QPL6_SELML</name>
<evidence type="ECO:0000313" key="4">
    <source>
        <dbReference type="EMBL" id="EFJ38301.1"/>
    </source>
</evidence>
<dbReference type="InParanoid" id="D8QPL6"/>
<dbReference type="Pfam" id="PF14661">
    <property type="entry name" value="HAUS6_N"/>
    <property type="match status" value="1"/>
</dbReference>
<dbReference type="PANTHER" id="PTHR16151:SF2">
    <property type="entry name" value="HAUS AUGMIN-LIKE COMPLEX SUBUNIT 6"/>
    <property type="match status" value="1"/>
</dbReference>
<dbReference type="GO" id="GO:0000226">
    <property type="term" value="P:microtubule cytoskeleton organization"/>
    <property type="evidence" value="ECO:0000318"/>
    <property type="project" value="GO_Central"/>
</dbReference>
<dbReference type="EMBL" id="GL377565">
    <property type="protein sequence ID" value="EFJ38301.1"/>
    <property type="molecule type" value="Genomic_DNA"/>
</dbReference>
<reference evidence="4 5" key="1">
    <citation type="journal article" date="2011" name="Science">
        <title>The Selaginella genome identifies genetic changes associated with the evolution of vascular plants.</title>
        <authorList>
            <person name="Banks J.A."/>
            <person name="Nishiyama T."/>
            <person name="Hasebe M."/>
            <person name="Bowman J.L."/>
            <person name="Gribskov M."/>
            <person name="dePamphilis C."/>
            <person name="Albert V.A."/>
            <person name="Aono N."/>
            <person name="Aoyama T."/>
            <person name="Ambrose B.A."/>
            <person name="Ashton N.W."/>
            <person name="Axtell M.J."/>
            <person name="Barker E."/>
            <person name="Barker M.S."/>
            <person name="Bennetzen J.L."/>
            <person name="Bonawitz N.D."/>
            <person name="Chapple C."/>
            <person name="Cheng C."/>
            <person name="Correa L.G."/>
            <person name="Dacre M."/>
            <person name="DeBarry J."/>
            <person name="Dreyer I."/>
            <person name="Elias M."/>
            <person name="Engstrom E.M."/>
            <person name="Estelle M."/>
            <person name="Feng L."/>
            <person name="Finet C."/>
            <person name="Floyd S.K."/>
            <person name="Frommer W.B."/>
            <person name="Fujita T."/>
            <person name="Gramzow L."/>
            <person name="Gutensohn M."/>
            <person name="Harholt J."/>
            <person name="Hattori M."/>
            <person name="Heyl A."/>
            <person name="Hirai T."/>
            <person name="Hiwatashi Y."/>
            <person name="Ishikawa M."/>
            <person name="Iwata M."/>
            <person name="Karol K.G."/>
            <person name="Koehler B."/>
            <person name="Kolukisaoglu U."/>
            <person name="Kubo M."/>
            <person name="Kurata T."/>
            <person name="Lalonde S."/>
            <person name="Li K."/>
            <person name="Li Y."/>
            <person name="Litt A."/>
            <person name="Lyons E."/>
            <person name="Manning G."/>
            <person name="Maruyama T."/>
            <person name="Michael T.P."/>
            <person name="Mikami K."/>
            <person name="Miyazaki S."/>
            <person name="Morinaga S."/>
            <person name="Murata T."/>
            <person name="Mueller-Roeber B."/>
            <person name="Nelson D.R."/>
            <person name="Obara M."/>
            <person name="Oguri Y."/>
            <person name="Olmstead R.G."/>
            <person name="Onodera N."/>
            <person name="Petersen B.L."/>
            <person name="Pils B."/>
            <person name="Prigge M."/>
            <person name="Rensing S.A."/>
            <person name="Riano-Pachon D.M."/>
            <person name="Roberts A.W."/>
            <person name="Sato Y."/>
            <person name="Scheller H.V."/>
            <person name="Schulz B."/>
            <person name="Schulz C."/>
            <person name="Shakirov E.V."/>
            <person name="Shibagaki N."/>
            <person name="Shinohara N."/>
            <person name="Shippen D.E."/>
            <person name="Soerensen I."/>
            <person name="Sotooka R."/>
            <person name="Sugimoto N."/>
            <person name="Sugita M."/>
            <person name="Sumikawa N."/>
            <person name="Tanurdzic M."/>
            <person name="Theissen G."/>
            <person name="Ulvskov P."/>
            <person name="Wakazuki S."/>
            <person name="Weng J.K."/>
            <person name="Willats W.W."/>
            <person name="Wipf D."/>
            <person name="Wolf P.G."/>
            <person name="Yang L."/>
            <person name="Zimmer A.D."/>
            <person name="Zhu Q."/>
            <person name="Mitros T."/>
            <person name="Hellsten U."/>
            <person name="Loque D."/>
            <person name="Otillar R."/>
            <person name="Salamov A."/>
            <person name="Schmutz J."/>
            <person name="Shapiro H."/>
            <person name="Lindquist E."/>
            <person name="Lucas S."/>
            <person name="Rokhsar D."/>
            <person name="Grigoriev I.V."/>
        </authorList>
    </citation>
    <scope>NUCLEOTIDE SEQUENCE [LARGE SCALE GENOMIC DNA]</scope>
</reference>
<evidence type="ECO:0000259" key="3">
    <source>
        <dbReference type="Pfam" id="PF14661"/>
    </source>
</evidence>
<dbReference type="OMA" id="MELECAM"/>
<dbReference type="GO" id="GO:0051225">
    <property type="term" value="P:spindle assembly"/>
    <property type="evidence" value="ECO:0007669"/>
    <property type="project" value="InterPro"/>
</dbReference>
<protein>
    <recommendedName>
        <fullName evidence="3">HAUS augmin-like complex subunit 6 N-terminal domain-containing protein</fullName>
    </recommendedName>
</protein>
<feature type="domain" description="HAUS augmin-like complex subunit 6 N-terminal" evidence="3">
    <location>
        <begin position="28"/>
        <end position="260"/>
    </location>
</feature>
<feature type="region of interest" description="Disordered" evidence="2">
    <location>
        <begin position="310"/>
        <end position="341"/>
    </location>
</feature>
<organism evidence="5">
    <name type="scientific">Selaginella moellendorffii</name>
    <name type="common">Spikemoss</name>
    <dbReference type="NCBI Taxonomy" id="88036"/>
    <lineage>
        <taxon>Eukaryota</taxon>
        <taxon>Viridiplantae</taxon>
        <taxon>Streptophyta</taxon>
        <taxon>Embryophyta</taxon>
        <taxon>Tracheophyta</taxon>
        <taxon>Lycopodiopsida</taxon>
        <taxon>Selaginellales</taxon>
        <taxon>Selaginellaceae</taxon>
        <taxon>Selaginella</taxon>
    </lineage>
</organism>
<dbReference type="STRING" id="88036.D8QPL6"/>
<dbReference type="eggNOG" id="ENOG502QUMJ">
    <property type="taxonomic scope" value="Eukaryota"/>
</dbReference>
<keyword evidence="5" id="KW-1185">Reference proteome</keyword>
<keyword evidence="1" id="KW-0175">Coiled coil</keyword>
<accession>D8QPL6</accession>
<feature type="region of interest" description="Disordered" evidence="2">
    <location>
        <begin position="462"/>
        <end position="489"/>
    </location>
</feature>
<sequence>MENGSLLSKMEATKDVIRDKETEMEAALYGNCLLLGLDASILGQGAGSRAGLFRHSNPRVGEALLHFLLSALRGPSLAAKDFAGVWPIFDAAQSRDFRKIVQGLINELEAQGALPRSSSRVSSLATCCGQRFVELLWQLSAHALREVHRRNFPADVAENPLPASLTEVITQNSHASALLAVTKARIALERRRFLQGASAAVHKQALWSSLAHDMTAEYRALCAEEAYLHQELEKMQELQSSRAFANQKVTSASRATTLWESLLKHTERHDKLASGPIEDLIAHRDHRYRIDGSALRVAIDRGMNVIPSSLNSNDDGCNQQLEKQETSAHGDEARTDRAVKGSSPLDVAEVIRRWTHALQRIHKQAQKLSRQNQGTGPNLINAVDACEGHTQALRATLAEQKQHLSNMQVLIAQLKEAIPGMEANINKLRQHVNHPAVSSASQAVFAGYSVYSDSALSSQDVTSDCVADDRGTPGPLELAPPSPTLKLPQLPTLSSPFSLLHKGGDDDDLDLRPSSLAFSDHKDYEDDFKELRQAVHDAALSKPVEAATENTSTSNTTSEHYFTPLTVQKESVNRAQATRSSPPLFLELSGFQDQDDDLLVISLWAFYDSNPAPLSDMDSALI</sequence>